<evidence type="ECO:0000256" key="2">
    <source>
        <dbReference type="SAM" id="Phobius"/>
    </source>
</evidence>
<proteinExistence type="predicted"/>
<dbReference type="HOGENOM" id="CLU_044999_0_0_1"/>
<name>M7T0N6_EUTLA</name>
<reference evidence="4" key="1">
    <citation type="journal article" date="2013" name="Genome Announc.">
        <title>Draft genome sequence of the grapevine dieback fungus Eutypa lata UCR-EL1.</title>
        <authorList>
            <person name="Blanco-Ulate B."/>
            <person name="Rolshausen P.E."/>
            <person name="Cantu D."/>
        </authorList>
    </citation>
    <scope>NUCLEOTIDE SEQUENCE [LARGE SCALE GENOMIC DNA]</scope>
    <source>
        <strain evidence="4">UCR-EL1</strain>
    </source>
</reference>
<dbReference type="PANTHER" id="PTHR47534">
    <property type="entry name" value="YALI0E05731P"/>
    <property type="match status" value="1"/>
</dbReference>
<dbReference type="Pfam" id="PF00106">
    <property type="entry name" value="adh_short"/>
    <property type="match status" value="1"/>
</dbReference>
<protein>
    <submittedName>
        <fullName evidence="3">Putative short-chain dehydrogenase reductase protein</fullName>
    </submittedName>
</protein>
<dbReference type="OrthoDB" id="2898509at2759"/>
<dbReference type="Proteomes" id="UP000012174">
    <property type="component" value="Unassembled WGS sequence"/>
</dbReference>
<organism evidence="3 4">
    <name type="scientific">Eutypa lata (strain UCR-EL1)</name>
    <name type="common">Grapevine dieback disease fungus</name>
    <name type="synonym">Eutypa armeniacae</name>
    <dbReference type="NCBI Taxonomy" id="1287681"/>
    <lineage>
        <taxon>Eukaryota</taxon>
        <taxon>Fungi</taxon>
        <taxon>Dikarya</taxon>
        <taxon>Ascomycota</taxon>
        <taxon>Pezizomycotina</taxon>
        <taxon>Sordariomycetes</taxon>
        <taxon>Xylariomycetidae</taxon>
        <taxon>Xylariales</taxon>
        <taxon>Diatrypaceae</taxon>
        <taxon>Eutypa</taxon>
    </lineage>
</organism>
<dbReference type="GO" id="GO:0016491">
    <property type="term" value="F:oxidoreductase activity"/>
    <property type="evidence" value="ECO:0007669"/>
    <property type="project" value="UniProtKB-KW"/>
</dbReference>
<dbReference type="InterPro" id="IPR002347">
    <property type="entry name" value="SDR_fam"/>
</dbReference>
<gene>
    <name evidence="3" type="ORF">UCREL1_476</name>
</gene>
<keyword evidence="2" id="KW-0812">Transmembrane</keyword>
<keyword evidence="2" id="KW-0472">Membrane</keyword>
<keyword evidence="4" id="KW-1185">Reference proteome</keyword>
<sequence>MVSLQTIQQSNKRIASLPPGLVALFIGATSGIGLGALQHLAQHAPPSSRIYSVARPSAAVAHEALLASLRRSRPDGTYTLITADASLVSEIDEAVAAVTEKEEHHRETKLDILFLSAGFMAFEGRIDTSEGLDPSMSTRYYARLRAVQLLLPLLDRAPSPRVVSVLAGGLEAPLNEEDLDLRGPGAWSTWGSSVQAATMCTLALEVLARENPRLSAVHWLPGVVETPGLARLRTFGKEFANPKTQEEAGAVGLFLATSDRYAVPGGGSLVPVPEGLDVAERSGGGIFLVDPEGETADSEKVLVGMRERGVDKAVWEFTRKLFADCVGQAGSNKGGL</sequence>
<evidence type="ECO:0000256" key="1">
    <source>
        <dbReference type="ARBA" id="ARBA00023002"/>
    </source>
</evidence>
<accession>M7T0N6</accession>
<dbReference type="Gene3D" id="3.40.50.720">
    <property type="entry name" value="NAD(P)-binding Rossmann-like Domain"/>
    <property type="match status" value="1"/>
</dbReference>
<feature type="transmembrane region" description="Helical" evidence="2">
    <location>
        <begin position="21"/>
        <end position="41"/>
    </location>
</feature>
<dbReference type="SUPFAM" id="SSF51735">
    <property type="entry name" value="NAD(P)-binding Rossmann-fold domains"/>
    <property type="match status" value="1"/>
</dbReference>
<dbReference type="InterPro" id="IPR052228">
    <property type="entry name" value="Sec_Metab_Biosynth_Oxidored"/>
</dbReference>
<dbReference type="PANTHER" id="PTHR47534:SF3">
    <property type="entry name" value="ALCOHOL DEHYDROGENASE-LIKE C-TERMINAL DOMAIN-CONTAINING PROTEIN"/>
    <property type="match status" value="1"/>
</dbReference>
<dbReference type="OMA" id="YSRMRFV"/>
<dbReference type="eggNOG" id="KOG1208">
    <property type="taxonomic scope" value="Eukaryota"/>
</dbReference>
<dbReference type="InterPro" id="IPR036291">
    <property type="entry name" value="NAD(P)-bd_dom_sf"/>
</dbReference>
<dbReference type="AlphaFoldDB" id="M7T0N6"/>
<dbReference type="KEGG" id="ela:UCREL1_476"/>
<evidence type="ECO:0000313" key="3">
    <source>
        <dbReference type="EMBL" id="EMR72474.1"/>
    </source>
</evidence>
<keyword evidence="1" id="KW-0560">Oxidoreductase</keyword>
<evidence type="ECO:0000313" key="4">
    <source>
        <dbReference type="Proteomes" id="UP000012174"/>
    </source>
</evidence>
<dbReference type="EMBL" id="KB705449">
    <property type="protein sequence ID" value="EMR72474.1"/>
    <property type="molecule type" value="Genomic_DNA"/>
</dbReference>
<keyword evidence="2" id="KW-1133">Transmembrane helix</keyword>